<reference evidence="2" key="2">
    <citation type="submission" date="2016-06" db="EMBL/GenBank/DDBJ databases">
        <title>The genome of a short-lived fish provides insights into sex chromosome evolution and the genetic control of aging.</title>
        <authorList>
            <person name="Reichwald K."/>
            <person name="Felder M."/>
            <person name="Petzold A."/>
            <person name="Koch P."/>
            <person name="Groth M."/>
            <person name="Platzer M."/>
        </authorList>
    </citation>
    <scope>NUCLEOTIDE SEQUENCE</scope>
    <source>
        <tissue evidence="2">Brain</tissue>
    </source>
</reference>
<name>A0A1A8RUA8_9TELE</name>
<evidence type="ECO:0000256" key="1">
    <source>
        <dbReference type="SAM" id="MobiDB-lite"/>
    </source>
</evidence>
<dbReference type="EMBL" id="HAEI01009971">
    <property type="protein sequence ID" value="SBS09282.1"/>
    <property type="molecule type" value="Transcribed_RNA"/>
</dbReference>
<feature type="compositionally biased region" description="Polar residues" evidence="1">
    <location>
        <begin position="46"/>
        <end position="55"/>
    </location>
</feature>
<feature type="non-terminal residue" evidence="2">
    <location>
        <position position="1"/>
    </location>
</feature>
<accession>A0A1A8RUA8</accession>
<proteinExistence type="predicted"/>
<protein>
    <submittedName>
        <fullName evidence="2">Uncharacterized protein</fullName>
    </submittedName>
</protein>
<gene>
    <name evidence="2" type="primary">Nfu_g_1_014486</name>
</gene>
<evidence type="ECO:0000313" key="2">
    <source>
        <dbReference type="EMBL" id="SBS09282.1"/>
    </source>
</evidence>
<organism evidence="2">
    <name type="scientific">Nothobranchius rachovii</name>
    <name type="common">bluefin notho</name>
    <dbReference type="NCBI Taxonomy" id="451742"/>
    <lineage>
        <taxon>Eukaryota</taxon>
        <taxon>Metazoa</taxon>
        <taxon>Chordata</taxon>
        <taxon>Craniata</taxon>
        <taxon>Vertebrata</taxon>
        <taxon>Euteleostomi</taxon>
        <taxon>Actinopterygii</taxon>
        <taxon>Neopterygii</taxon>
        <taxon>Teleostei</taxon>
        <taxon>Neoteleostei</taxon>
        <taxon>Acanthomorphata</taxon>
        <taxon>Ovalentaria</taxon>
        <taxon>Atherinomorphae</taxon>
        <taxon>Cyprinodontiformes</taxon>
        <taxon>Nothobranchiidae</taxon>
        <taxon>Nothobranchius</taxon>
    </lineage>
</organism>
<sequence>LNSDLVGKRKALFNGMFPEIPDIHHGKVLQRLEQSPGGCEECPRAENSTEASSTRLRLRRYGDTERRGSCSSASPRADRRTRRPPRPPATDHMSSL</sequence>
<reference evidence="2" key="1">
    <citation type="submission" date="2016-05" db="EMBL/GenBank/DDBJ databases">
        <authorList>
            <person name="Lavstsen T."/>
            <person name="Jespersen J.S."/>
        </authorList>
    </citation>
    <scope>NUCLEOTIDE SEQUENCE</scope>
    <source>
        <tissue evidence="2">Brain</tissue>
    </source>
</reference>
<feature type="region of interest" description="Disordered" evidence="1">
    <location>
        <begin position="35"/>
        <end position="96"/>
    </location>
</feature>
<dbReference type="AlphaFoldDB" id="A0A1A8RUA8"/>